<dbReference type="AlphaFoldDB" id="A0A0G4J1L4"/>
<dbReference type="PANTHER" id="PTHR48094:SF12">
    <property type="entry name" value="PARKINSON DISEASE PROTEIN 7 HOMOLOG"/>
    <property type="match status" value="1"/>
</dbReference>
<dbReference type="InterPro" id="IPR050325">
    <property type="entry name" value="Prot/Nucl_acid_deglycase"/>
</dbReference>
<evidence type="ECO:0000313" key="6">
    <source>
        <dbReference type="Proteomes" id="UP000290189"/>
    </source>
</evidence>
<dbReference type="InterPro" id="IPR029062">
    <property type="entry name" value="Class_I_gatase-like"/>
</dbReference>
<sequence length="216" mass="22808">MNRIRPVIVVRLTRPARRTMSMKNVLVAVADGCEDIETVTLIDTLRRGRVDVTVASVGKSTTVTLAHRTKLVADAALESVKPRTFDCIALPGGMPGATNLHDSATLAGMLKKQRAEKRWIAAICASPFVVLHQHGLLRGSRATCYPSFASKLPSDVRADGDPDVVISSQIVTSRGPGTATSFALSVLAVLNGNKSANDVASALLVDFVAPVPLQAA</sequence>
<dbReference type="Pfam" id="PF01965">
    <property type="entry name" value="DJ-1_PfpI"/>
    <property type="match status" value="1"/>
</dbReference>
<evidence type="ECO:0000313" key="4">
    <source>
        <dbReference type="EMBL" id="SPR01425.1"/>
    </source>
</evidence>
<keyword evidence="5" id="KW-1185">Reference proteome</keyword>
<protein>
    <recommendedName>
        <fullName evidence="2">DJ-1/PfpI domain-containing protein</fullName>
    </recommendedName>
</protein>
<dbReference type="InterPro" id="IPR006287">
    <property type="entry name" value="DJ-1"/>
</dbReference>
<dbReference type="Gene3D" id="3.40.50.880">
    <property type="match status" value="1"/>
</dbReference>
<gene>
    <name evidence="3" type="ORF">PBRA_002013</name>
    <name evidence="4" type="ORF">PLBR_LOCUS8640</name>
</gene>
<dbReference type="Proteomes" id="UP000039324">
    <property type="component" value="Unassembled WGS sequence"/>
</dbReference>
<accession>A0A0G4J1L4</accession>
<dbReference type="OrthoDB" id="543156at2759"/>
<dbReference type="InterPro" id="IPR002818">
    <property type="entry name" value="DJ-1/PfpI"/>
</dbReference>
<dbReference type="FunFam" id="3.40.50.880:FF:000015">
    <property type="entry name" value="Protein DJ-1 homolog C"/>
    <property type="match status" value="1"/>
</dbReference>
<dbReference type="NCBIfam" id="TIGR01383">
    <property type="entry name" value="not_thiJ"/>
    <property type="match status" value="1"/>
</dbReference>
<evidence type="ECO:0000313" key="5">
    <source>
        <dbReference type="Proteomes" id="UP000039324"/>
    </source>
</evidence>
<dbReference type="GO" id="GO:1903189">
    <property type="term" value="P:glyoxal metabolic process"/>
    <property type="evidence" value="ECO:0007669"/>
    <property type="project" value="TreeGrafter"/>
</dbReference>
<dbReference type="Proteomes" id="UP000290189">
    <property type="component" value="Unassembled WGS sequence"/>
</dbReference>
<keyword evidence="1" id="KW-0677">Repeat</keyword>
<dbReference type="STRING" id="37360.A0A0G4J1L4"/>
<name>A0A0G4J1L4_PLABS</name>
<organism evidence="3 5">
    <name type="scientific">Plasmodiophora brassicae</name>
    <name type="common">Clubroot disease agent</name>
    <dbReference type="NCBI Taxonomy" id="37360"/>
    <lineage>
        <taxon>Eukaryota</taxon>
        <taxon>Sar</taxon>
        <taxon>Rhizaria</taxon>
        <taxon>Endomyxa</taxon>
        <taxon>Phytomyxea</taxon>
        <taxon>Plasmodiophorida</taxon>
        <taxon>Plasmodiophoridae</taxon>
        <taxon>Plasmodiophora</taxon>
    </lineage>
</organism>
<evidence type="ECO:0000256" key="1">
    <source>
        <dbReference type="ARBA" id="ARBA00022737"/>
    </source>
</evidence>
<evidence type="ECO:0000259" key="2">
    <source>
        <dbReference type="Pfam" id="PF01965"/>
    </source>
</evidence>
<dbReference type="GO" id="GO:0005737">
    <property type="term" value="C:cytoplasm"/>
    <property type="evidence" value="ECO:0007669"/>
    <property type="project" value="TreeGrafter"/>
</dbReference>
<dbReference type="OMA" id="CSGDLWQ"/>
<feature type="domain" description="DJ-1/PfpI" evidence="2">
    <location>
        <begin position="23"/>
        <end position="187"/>
    </location>
</feature>
<dbReference type="PANTHER" id="PTHR48094">
    <property type="entry name" value="PROTEIN/NUCLEIC ACID DEGLYCASE DJ-1-RELATED"/>
    <property type="match status" value="1"/>
</dbReference>
<keyword evidence="4" id="KW-0496">Mitochondrion</keyword>
<dbReference type="CDD" id="cd03135">
    <property type="entry name" value="GATase1_DJ-1"/>
    <property type="match status" value="1"/>
</dbReference>
<geneLocation type="mitochondrion" evidence="4"/>
<proteinExistence type="predicted"/>
<evidence type="ECO:0000313" key="3">
    <source>
        <dbReference type="EMBL" id="CEP01407.1"/>
    </source>
</evidence>
<reference evidence="3 5" key="1">
    <citation type="submission" date="2015-02" db="EMBL/GenBank/DDBJ databases">
        <authorList>
            <person name="Chooi Y.-H."/>
        </authorList>
    </citation>
    <scope>NUCLEOTIDE SEQUENCE [LARGE SCALE GENOMIC DNA]</scope>
    <source>
        <strain evidence="3">E3</strain>
    </source>
</reference>
<dbReference type="EMBL" id="OVEO01000017">
    <property type="protein sequence ID" value="SPR01425.1"/>
    <property type="molecule type" value="Genomic_DNA"/>
</dbReference>
<dbReference type="SUPFAM" id="SSF52317">
    <property type="entry name" value="Class I glutamine amidotransferase-like"/>
    <property type="match status" value="1"/>
</dbReference>
<reference evidence="4 6" key="2">
    <citation type="submission" date="2018-03" db="EMBL/GenBank/DDBJ databases">
        <authorList>
            <person name="Fogelqvist J."/>
        </authorList>
    </citation>
    <scope>NUCLEOTIDE SEQUENCE [LARGE SCALE GENOMIC DNA]</scope>
</reference>
<dbReference type="EMBL" id="CDSF01000112">
    <property type="protein sequence ID" value="CEP01407.1"/>
    <property type="molecule type" value="Genomic_DNA"/>
</dbReference>